<reference evidence="1 2" key="1">
    <citation type="submission" date="2021-03" db="EMBL/GenBank/DDBJ databases">
        <authorList>
            <person name="King G.J."/>
            <person name="Bancroft I."/>
            <person name="Baten A."/>
            <person name="Bloomfield J."/>
            <person name="Borpatragohain P."/>
            <person name="He Z."/>
            <person name="Irish N."/>
            <person name="Irwin J."/>
            <person name="Liu K."/>
            <person name="Mauleon R.P."/>
            <person name="Moore J."/>
            <person name="Morris R."/>
            <person name="Ostergaard L."/>
            <person name="Wang B."/>
            <person name="Wells R."/>
        </authorList>
    </citation>
    <scope>NUCLEOTIDE SEQUENCE [LARGE SCALE GENOMIC DNA]</scope>
    <source>
        <strain evidence="1">R-o-18</strain>
        <tissue evidence="1">Leaf</tissue>
    </source>
</reference>
<comment type="caution">
    <text evidence="1">The sequence shown here is derived from an EMBL/GenBank/DDBJ whole genome shotgun (WGS) entry which is preliminary data.</text>
</comment>
<name>A0ABQ7MMX2_BRACM</name>
<proteinExistence type="predicted"/>
<gene>
    <name evidence="1" type="primary">A04g501680.1_BraROA</name>
    <name evidence="1" type="ORF">IGI04_014664</name>
</gene>
<organism evidence="1 2">
    <name type="scientific">Brassica rapa subsp. trilocularis</name>
    <dbReference type="NCBI Taxonomy" id="1813537"/>
    <lineage>
        <taxon>Eukaryota</taxon>
        <taxon>Viridiplantae</taxon>
        <taxon>Streptophyta</taxon>
        <taxon>Embryophyta</taxon>
        <taxon>Tracheophyta</taxon>
        <taxon>Spermatophyta</taxon>
        <taxon>Magnoliopsida</taxon>
        <taxon>eudicotyledons</taxon>
        <taxon>Gunneridae</taxon>
        <taxon>Pentapetalae</taxon>
        <taxon>rosids</taxon>
        <taxon>malvids</taxon>
        <taxon>Brassicales</taxon>
        <taxon>Brassicaceae</taxon>
        <taxon>Brassiceae</taxon>
        <taxon>Brassica</taxon>
    </lineage>
</organism>
<dbReference type="Proteomes" id="UP000823674">
    <property type="component" value="Chromosome A04"/>
</dbReference>
<protein>
    <recommendedName>
        <fullName evidence="3">Homeobox domain-containing protein</fullName>
    </recommendedName>
</protein>
<accession>A0ABQ7MMX2</accession>
<dbReference type="EMBL" id="JADBGQ010000004">
    <property type="protein sequence ID" value="KAG5400057.1"/>
    <property type="molecule type" value="Genomic_DNA"/>
</dbReference>
<evidence type="ECO:0008006" key="3">
    <source>
        <dbReference type="Google" id="ProtNLM"/>
    </source>
</evidence>
<evidence type="ECO:0000313" key="1">
    <source>
        <dbReference type="EMBL" id="KAG5400057.1"/>
    </source>
</evidence>
<keyword evidence="2" id="KW-1185">Reference proteome</keyword>
<sequence>MYVFPQRIVLGQENITTSNISHQFPNQLRIGSSMTIGTRTNQARSLRNYRTCTLSGCYVASQARSLRSDRVSVPLVATYRPSVHSVRSLHSDRALPKCRYDTSPCILVYPSMLSPEDQAVINALSQKTAQGDLRHDSMPNLRFFNQLPVSRVTVYTWFARKDKCQGRRGKAETNLGASRQYRTQGLQPPENISSDLFHYAHDHPGHTGFLCHLAQVSK</sequence>
<evidence type="ECO:0000313" key="2">
    <source>
        <dbReference type="Proteomes" id="UP000823674"/>
    </source>
</evidence>